<evidence type="ECO:0000313" key="2">
    <source>
        <dbReference type="EMBL" id="KAF3840008.1"/>
    </source>
</evidence>
<comment type="caution">
    <text evidence="2">The sequence shown here is derived from an EMBL/GenBank/DDBJ whole genome shotgun (WGS) entry which is preliminary data.</text>
</comment>
<gene>
    <name evidence="2" type="ORF">F7725_018725</name>
</gene>
<proteinExistence type="predicted"/>
<keyword evidence="3" id="KW-1185">Reference proteome</keyword>
<sequence length="183" mass="20616">MGFASLTSPSQSLCTAAGRGSRHTLTHTLFPAPLPYFLEGKRRVAGKSKTRYPARRAVQQAAPSPDKSQPQWRRMRGKKHRLSIPEANKKLIKSTQRLENKLITCRPLAVGRVTEFILHGKFHPNYAHKVLTYVLPLKSACTQREHQYGPHTYSHTNRDTQAHISPRRSHMDSLGASLSPPVH</sequence>
<organism evidence="2 3">
    <name type="scientific">Dissostichus mawsoni</name>
    <name type="common">Antarctic cod</name>
    <dbReference type="NCBI Taxonomy" id="36200"/>
    <lineage>
        <taxon>Eukaryota</taxon>
        <taxon>Metazoa</taxon>
        <taxon>Chordata</taxon>
        <taxon>Craniata</taxon>
        <taxon>Vertebrata</taxon>
        <taxon>Euteleostomi</taxon>
        <taxon>Actinopterygii</taxon>
        <taxon>Neopterygii</taxon>
        <taxon>Teleostei</taxon>
        <taxon>Neoteleostei</taxon>
        <taxon>Acanthomorphata</taxon>
        <taxon>Eupercaria</taxon>
        <taxon>Perciformes</taxon>
        <taxon>Notothenioidei</taxon>
        <taxon>Nototheniidae</taxon>
        <taxon>Dissostichus</taxon>
    </lineage>
</organism>
<accession>A0A7J5XV48</accession>
<dbReference type="AlphaFoldDB" id="A0A7J5XV48"/>
<evidence type="ECO:0000256" key="1">
    <source>
        <dbReference type="SAM" id="MobiDB-lite"/>
    </source>
</evidence>
<feature type="region of interest" description="Disordered" evidence="1">
    <location>
        <begin position="148"/>
        <end position="183"/>
    </location>
</feature>
<name>A0A7J5XV48_DISMA</name>
<reference evidence="2 3" key="1">
    <citation type="submission" date="2020-03" db="EMBL/GenBank/DDBJ databases">
        <title>Dissostichus mawsoni Genome sequencing and assembly.</title>
        <authorList>
            <person name="Park H."/>
        </authorList>
    </citation>
    <scope>NUCLEOTIDE SEQUENCE [LARGE SCALE GENOMIC DNA]</scope>
    <source>
        <strain evidence="2">DM0001</strain>
        <tissue evidence="2">Muscle</tissue>
    </source>
</reference>
<feature type="region of interest" description="Disordered" evidence="1">
    <location>
        <begin position="48"/>
        <end position="80"/>
    </location>
</feature>
<dbReference type="EMBL" id="JAAKFY010000021">
    <property type="protein sequence ID" value="KAF3840008.1"/>
    <property type="molecule type" value="Genomic_DNA"/>
</dbReference>
<dbReference type="Proteomes" id="UP000518266">
    <property type="component" value="Unassembled WGS sequence"/>
</dbReference>
<evidence type="ECO:0000313" key="3">
    <source>
        <dbReference type="Proteomes" id="UP000518266"/>
    </source>
</evidence>
<protein>
    <submittedName>
        <fullName evidence="2">Uncharacterized protein</fullName>
    </submittedName>
</protein>